<feature type="region of interest" description="Disordered" evidence="1">
    <location>
        <begin position="22"/>
        <end position="105"/>
    </location>
</feature>
<sequence length="105" mass="10621">MHRTHGLRSLCVAALLAVACRPGSPIGAPAPSGARASDCDDSRPCPPQPDSSAKRDCGDSRPCPPPATDRHDSPNCAQPAGADKSTADLDQDGVPDDAIAAPPIS</sequence>
<name>A0ABS7TLN1_9BACT</name>
<accession>A0ABS7TLN1</accession>
<dbReference type="PROSITE" id="PS51257">
    <property type="entry name" value="PROKAR_LIPOPROTEIN"/>
    <property type="match status" value="1"/>
</dbReference>
<dbReference type="EMBL" id="JAIRAU010000003">
    <property type="protein sequence ID" value="MBZ5709132.1"/>
    <property type="molecule type" value="Genomic_DNA"/>
</dbReference>
<evidence type="ECO:0000256" key="1">
    <source>
        <dbReference type="SAM" id="MobiDB-lite"/>
    </source>
</evidence>
<gene>
    <name evidence="2" type="ORF">K7C98_07660</name>
</gene>
<keyword evidence="3" id="KW-1185">Reference proteome</keyword>
<protein>
    <submittedName>
        <fullName evidence="2">Uncharacterized protein</fullName>
    </submittedName>
</protein>
<dbReference type="RefSeq" id="WP_224190910.1">
    <property type="nucleotide sequence ID" value="NZ_JAIRAU010000003.1"/>
</dbReference>
<feature type="compositionally biased region" description="Low complexity" evidence="1">
    <location>
        <begin position="22"/>
        <end position="36"/>
    </location>
</feature>
<proteinExistence type="predicted"/>
<evidence type="ECO:0000313" key="3">
    <source>
        <dbReference type="Proteomes" id="UP001139031"/>
    </source>
</evidence>
<comment type="caution">
    <text evidence="2">The sequence shown here is derived from an EMBL/GenBank/DDBJ whole genome shotgun (WGS) entry which is preliminary data.</text>
</comment>
<evidence type="ECO:0000313" key="2">
    <source>
        <dbReference type="EMBL" id="MBZ5709132.1"/>
    </source>
</evidence>
<organism evidence="2 3">
    <name type="scientific">Nannocystis pusilla</name>
    <dbReference type="NCBI Taxonomy" id="889268"/>
    <lineage>
        <taxon>Bacteria</taxon>
        <taxon>Pseudomonadati</taxon>
        <taxon>Myxococcota</taxon>
        <taxon>Polyangia</taxon>
        <taxon>Nannocystales</taxon>
        <taxon>Nannocystaceae</taxon>
        <taxon>Nannocystis</taxon>
    </lineage>
</organism>
<reference evidence="2" key="1">
    <citation type="submission" date="2021-08" db="EMBL/GenBank/DDBJ databases">
        <authorList>
            <person name="Stevens D.C."/>
        </authorList>
    </citation>
    <scope>NUCLEOTIDE SEQUENCE</scope>
    <source>
        <strain evidence="2">DSM 53165</strain>
    </source>
</reference>
<dbReference type="Proteomes" id="UP001139031">
    <property type="component" value="Unassembled WGS sequence"/>
</dbReference>